<reference evidence="2 3" key="1">
    <citation type="submission" date="2019-09" db="EMBL/GenBank/DDBJ databases">
        <title>Genome sequence of Adhaeribacter sp. M2.</title>
        <authorList>
            <person name="Srinivasan S."/>
        </authorList>
    </citation>
    <scope>NUCLEOTIDE SEQUENCE [LARGE SCALE GENOMIC DNA]</scope>
    <source>
        <strain evidence="2 3">M2</strain>
    </source>
</reference>
<organism evidence="2 3">
    <name type="scientific">Adhaeribacter soli</name>
    <dbReference type="NCBI Taxonomy" id="2607655"/>
    <lineage>
        <taxon>Bacteria</taxon>
        <taxon>Pseudomonadati</taxon>
        <taxon>Bacteroidota</taxon>
        <taxon>Cytophagia</taxon>
        <taxon>Cytophagales</taxon>
        <taxon>Hymenobacteraceae</taxon>
        <taxon>Adhaeribacter</taxon>
    </lineage>
</organism>
<evidence type="ECO:0000256" key="1">
    <source>
        <dbReference type="SAM" id="SignalP"/>
    </source>
</evidence>
<dbReference type="EMBL" id="VTWT01000003">
    <property type="protein sequence ID" value="KAA9340033.1"/>
    <property type="molecule type" value="Genomic_DNA"/>
</dbReference>
<evidence type="ECO:0000313" key="2">
    <source>
        <dbReference type="EMBL" id="KAA9340033.1"/>
    </source>
</evidence>
<accession>A0A5N1J619</accession>
<gene>
    <name evidence="2" type="ORF">F0P94_06700</name>
</gene>
<dbReference type="RefSeq" id="WP_150903093.1">
    <property type="nucleotide sequence ID" value="NZ_VTWT01000003.1"/>
</dbReference>
<keyword evidence="1" id="KW-0732">Signal</keyword>
<feature type="signal peptide" evidence="1">
    <location>
        <begin position="1"/>
        <end position="21"/>
    </location>
</feature>
<protein>
    <submittedName>
        <fullName evidence="2">Uncharacterized protein</fullName>
    </submittedName>
</protein>
<comment type="caution">
    <text evidence="2">The sequence shown here is derived from an EMBL/GenBank/DDBJ whole genome shotgun (WGS) entry which is preliminary data.</text>
</comment>
<dbReference type="Proteomes" id="UP000326570">
    <property type="component" value="Unassembled WGS sequence"/>
</dbReference>
<sequence length="363" mass="40544">MKPIFKHIFWCFLLISGPVFSQHEPVPVADLVVKVPGTAEAENWAKTHPNEAFKWPVFYYGFQKGDEVLIDLKTENRATYFLEVKEYGSGSVIYSTHNLTKLRKLKLPVSKKTVYEFTIQSEEEEPSSCKFTLQRIPGAGQPKEFNTNVTWQMKPDTTFTYVNEKVLVKTGLQPQVVVDKTFRVFSQASIGNPSRVTVPFKLPAKTKHWVYWIGVGQESVKELEEMTKTISKGGAVVLGGLSPVAAFGMGLLPQLPQVKSSGYVDYLFMNKTAVPGFEKDGVRKPFSFAQGNAVVSDYGKITAAQTPKTSDGMLYLGVENKNTVTGLDVNVRIVAVAPEEVYETRRVKKIQKVTQTRIPVFGE</sequence>
<dbReference type="AlphaFoldDB" id="A0A5N1J619"/>
<feature type="chain" id="PRO_5024910364" evidence="1">
    <location>
        <begin position="22"/>
        <end position="363"/>
    </location>
</feature>
<proteinExistence type="predicted"/>
<keyword evidence="3" id="KW-1185">Reference proteome</keyword>
<name>A0A5N1J619_9BACT</name>
<evidence type="ECO:0000313" key="3">
    <source>
        <dbReference type="Proteomes" id="UP000326570"/>
    </source>
</evidence>